<evidence type="ECO:0000313" key="3">
    <source>
        <dbReference type="Proteomes" id="UP000641803"/>
    </source>
</evidence>
<evidence type="ECO:0000256" key="1">
    <source>
        <dbReference type="SAM" id="Phobius"/>
    </source>
</evidence>
<accession>A0ABR8RVY7</accession>
<feature type="transmembrane region" description="Helical" evidence="1">
    <location>
        <begin position="28"/>
        <end position="53"/>
    </location>
</feature>
<gene>
    <name evidence="2" type="ORF">H9652_16275</name>
</gene>
<evidence type="ECO:0008006" key="4">
    <source>
        <dbReference type="Google" id="ProtNLM"/>
    </source>
</evidence>
<reference evidence="2 3" key="1">
    <citation type="submission" date="2020-08" db="EMBL/GenBank/DDBJ databases">
        <title>A Genomic Blueprint of the Chicken Gut Microbiome.</title>
        <authorList>
            <person name="Gilroy R."/>
            <person name="Ravi A."/>
            <person name="Getino M."/>
            <person name="Pursley I."/>
            <person name="Horton D.L."/>
            <person name="Alikhan N.-F."/>
            <person name="Baker D."/>
            <person name="Gharbi K."/>
            <person name="Hall N."/>
            <person name="Watson M."/>
            <person name="Adriaenssens E.M."/>
            <person name="Foster-Nyarko E."/>
            <person name="Jarju S."/>
            <person name="Secka A."/>
            <person name="Antonio M."/>
            <person name="Oren A."/>
            <person name="Chaudhuri R."/>
            <person name="La Ragione R.M."/>
            <person name="Hildebrand F."/>
            <person name="Pallen M.J."/>
        </authorList>
    </citation>
    <scope>NUCLEOTIDE SEQUENCE [LARGE SCALE GENOMIC DNA]</scope>
    <source>
        <strain evidence="2 3">Sa4CUA1</strain>
    </source>
</reference>
<evidence type="ECO:0000313" key="2">
    <source>
        <dbReference type="EMBL" id="MBD7951960.1"/>
    </source>
</evidence>
<sequence>MSRFFALVVGVPFFLIGAGGLIETGPDLFFGAVALGAAVFMVLGLRTGVFVGAGEVSLRGWWRTVRLAPGDELVVVPYSSLWNWGAESAILSMLALRRGRKVVPLQFTVGPVVRVRRLASVVDECRRPARFHGQSDQQV</sequence>
<keyword evidence="1" id="KW-0472">Membrane</keyword>
<protein>
    <recommendedName>
        <fullName evidence="4">PH domain-containing protein</fullName>
    </recommendedName>
</protein>
<proteinExistence type="predicted"/>
<keyword evidence="1" id="KW-1133">Transmembrane helix</keyword>
<dbReference type="EMBL" id="JACSQQ010000035">
    <property type="protein sequence ID" value="MBD7951960.1"/>
    <property type="molecule type" value="Genomic_DNA"/>
</dbReference>
<comment type="caution">
    <text evidence="2">The sequence shown here is derived from an EMBL/GenBank/DDBJ whole genome shotgun (WGS) entry which is preliminary data.</text>
</comment>
<dbReference type="Proteomes" id="UP000641803">
    <property type="component" value="Unassembled WGS sequence"/>
</dbReference>
<organism evidence="2 3">
    <name type="scientific">Oerskovia rustica</name>
    <dbReference type="NCBI Taxonomy" id="2762237"/>
    <lineage>
        <taxon>Bacteria</taxon>
        <taxon>Bacillati</taxon>
        <taxon>Actinomycetota</taxon>
        <taxon>Actinomycetes</taxon>
        <taxon>Micrococcales</taxon>
        <taxon>Cellulomonadaceae</taxon>
        <taxon>Oerskovia</taxon>
    </lineage>
</organism>
<name>A0ABR8RVY7_9CELL</name>
<keyword evidence="1" id="KW-0812">Transmembrane</keyword>
<keyword evidence="3" id="KW-1185">Reference proteome</keyword>
<dbReference type="RefSeq" id="WP_191797345.1">
    <property type="nucleotide sequence ID" value="NZ_JACSQQ010000035.1"/>
</dbReference>